<proteinExistence type="inferred from homology"/>
<dbReference type="Pfam" id="PF02481">
    <property type="entry name" value="DNA_processg_A"/>
    <property type="match status" value="1"/>
</dbReference>
<comment type="similarity">
    <text evidence="1">Belongs to the DprA/Smf family.</text>
</comment>
<dbReference type="PANTHER" id="PTHR43022:SF1">
    <property type="entry name" value="PROTEIN SMF"/>
    <property type="match status" value="1"/>
</dbReference>
<organism evidence="4 5">
    <name type="scientific">Candidatus Scatosoma pullistercoris</name>
    <dbReference type="NCBI Taxonomy" id="2840934"/>
    <lineage>
        <taxon>Bacteria</taxon>
        <taxon>Bacillati</taxon>
        <taxon>Bacillota</taxon>
        <taxon>Clostridia</taxon>
        <taxon>Candidatus Scatosoma</taxon>
    </lineage>
</organism>
<dbReference type="InterPro" id="IPR041614">
    <property type="entry name" value="DprA_WH"/>
</dbReference>
<evidence type="ECO:0000256" key="1">
    <source>
        <dbReference type="ARBA" id="ARBA00006525"/>
    </source>
</evidence>
<comment type="caution">
    <text evidence="4">The sequence shown here is derived from an EMBL/GenBank/DDBJ whole genome shotgun (WGS) entry which is preliminary data.</text>
</comment>
<dbReference type="EMBL" id="DVMZ01000144">
    <property type="protein sequence ID" value="HIU59541.1"/>
    <property type="molecule type" value="Genomic_DNA"/>
</dbReference>
<feature type="domain" description="DprA winged helix" evidence="3">
    <location>
        <begin position="301"/>
        <end position="355"/>
    </location>
</feature>
<dbReference type="Gene3D" id="1.10.10.10">
    <property type="entry name" value="Winged helix-like DNA-binding domain superfamily/Winged helix DNA-binding domain"/>
    <property type="match status" value="1"/>
</dbReference>
<dbReference type="GO" id="GO:0009294">
    <property type="term" value="P:DNA-mediated transformation"/>
    <property type="evidence" value="ECO:0007669"/>
    <property type="project" value="InterPro"/>
</dbReference>
<accession>A0A9D1SGQ6</accession>
<protein>
    <submittedName>
        <fullName evidence="4">DNA-processing protein DprA</fullName>
    </submittedName>
</protein>
<dbReference type="InterPro" id="IPR003488">
    <property type="entry name" value="DprA"/>
</dbReference>
<dbReference type="InterPro" id="IPR036388">
    <property type="entry name" value="WH-like_DNA-bd_sf"/>
</dbReference>
<name>A0A9D1SGQ6_9FIRM</name>
<evidence type="ECO:0000259" key="3">
    <source>
        <dbReference type="Pfam" id="PF17782"/>
    </source>
</evidence>
<gene>
    <name evidence="4" type="ORF">IAC57_05490</name>
</gene>
<dbReference type="SUPFAM" id="SSF102405">
    <property type="entry name" value="MCP/YpsA-like"/>
    <property type="match status" value="1"/>
</dbReference>
<dbReference type="InterPro" id="IPR057666">
    <property type="entry name" value="DrpA_SLOG"/>
</dbReference>
<reference evidence="4" key="2">
    <citation type="journal article" date="2021" name="PeerJ">
        <title>Extensive microbial diversity within the chicken gut microbiome revealed by metagenomics and culture.</title>
        <authorList>
            <person name="Gilroy R."/>
            <person name="Ravi A."/>
            <person name="Getino M."/>
            <person name="Pursley I."/>
            <person name="Horton D.L."/>
            <person name="Alikhan N.F."/>
            <person name="Baker D."/>
            <person name="Gharbi K."/>
            <person name="Hall N."/>
            <person name="Watson M."/>
            <person name="Adriaenssens E.M."/>
            <person name="Foster-Nyarko E."/>
            <person name="Jarju S."/>
            <person name="Secka A."/>
            <person name="Antonio M."/>
            <person name="Oren A."/>
            <person name="Chaudhuri R.R."/>
            <person name="La Ragione R."/>
            <person name="Hildebrand F."/>
            <person name="Pallen M.J."/>
        </authorList>
    </citation>
    <scope>NUCLEOTIDE SEQUENCE</scope>
    <source>
        <strain evidence="4">11687</strain>
    </source>
</reference>
<dbReference type="Gene3D" id="3.40.50.450">
    <property type="match status" value="1"/>
</dbReference>
<sequence>MEYSSEERACIWLDSFPLDKGAERRLLEGAGSAAALVRRFPEFREIVVKSAGESVYNNMLASLSDGGEYFRKTAAELEGEGIRAVTRASRDYPEALKQYPDSPPVLYAKGDVSLLGSRLFTVVGSRRTPLAALRLCERVCEELSSGFTLLSGTAEGGDSAALSGALRGSGRVIAVPAGGFSHLPRGNAELLRRVAERGLLLSAHTFRESVRPFSYAERNKLLARLGEGTLVVGAGEKSGALMTAEYAFRENRPVFAFPYFPGSDVGAGCNALIKKGGILTENSVDICGRFGIDLSGERERTSLTEPEAAVMKALRGLSEAHVSEIAAASGIPVFRLYGILAALETKGLAVRLGGNRFSPV</sequence>
<dbReference type="AlphaFoldDB" id="A0A9D1SGQ6"/>
<evidence type="ECO:0000313" key="4">
    <source>
        <dbReference type="EMBL" id="HIU59541.1"/>
    </source>
</evidence>
<dbReference type="PANTHER" id="PTHR43022">
    <property type="entry name" value="PROTEIN SMF"/>
    <property type="match status" value="1"/>
</dbReference>
<evidence type="ECO:0000313" key="5">
    <source>
        <dbReference type="Proteomes" id="UP000824081"/>
    </source>
</evidence>
<dbReference type="Pfam" id="PF17782">
    <property type="entry name" value="WHD_DprA"/>
    <property type="match status" value="1"/>
</dbReference>
<feature type="domain" description="Smf/DprA SLOG" evidence="2">
    <location>
        <begin position="85"/>
        <end position="287"/>
    </location>
</feature>
<reference evidence="4" key="1">
    <citation type="submission" date="2020-10" db="EMBL/GenBank/DDBJ databases">
        <authorList>
            <person name="Gilroy R."/>
        </authorList>
    </citation>
    <scope>NUCLEOTIDE SEQUENCE</scope>
    <source>
        <strain evidence="4">11687</strain>
    </source>
</reference>
<evidence type="ECO:0000259" key="2">
    <source>
        <dbReference type="Pfam" id="PF02481"/>
    </source>
</evidence>
<dbReference type="Proteomes" id="UP000824081">
    <property type="component" value="Unassembled WGS sequence"/>
</dbReference>